<dbReference type="InterPro" id="IPR045379">
    <property type="entry name" value="Crinkler_N"/>
</dbReference>
<dbReference type="InterPro" id="IPR027417">
    <property type="entry name" value="P-loop_NTPase"/>
</dbReference>
<comment type="subcellular location">
    <subcellularLocation>
        <location evidence="1">Host cell</location>
    </subcellularLocation>
    <subcellularLocation>
        <location evidence="2">Secreted</location>
    </subcellularLocation>
</comment>
<gene>
    <name evidence="5" type="ORF">EMPS_05602</name>
</gene>
<dbReference type="EMBL" id="BQFW01000007">
    <property type="protein sequence ID" value="GJJ73244.1"/>
    <property type="molecule type" value="Genomic_DNA"/>
</dbReference>
<reference evidence="5" key="1">
    <citation type="submission" date="2021-11" db="EMBL/GenBank/DDBJ databases">
        <authorList>
            <person name="Herlambang A."/>
            <person name="Guo Y."/>
            <person name="Takashima Y."/>
            <person name="Nishizawa T."/>
        </authorList>
    </citation>
    <scope>NUCLEOTIDE SEQUENCE</scope>
    <source>
        <strain evidence="5">E1425</strain>
    </source>
</reference>
<dbReference type="GO" id="GO:0043657">
    <property type="term" value="C:host cell"/>
    <property type="evidence" value="ECO:0007669"/>
    <property type="project" value="UniProtKB-SubCell"/>
</dbReference>
<feature type="domain" description="Crinkler effector protein N-terminal" evidence="4">
    <location>
        <begin position="6"/>
        <end position="110"/>
    </location>
</feature>
<name>A0A9P3HAN3_9FUNG</name>
<protein>
    <recommendedName>
        <fullName evidence="4">Crinkler effector protein N-terminal domain-containing protein</fullName>
    </recommendedName>
</protein>
<evidence type="ECO:0000313" key="6">
    <source>
        <dbReference type="Proteomes" id="UP000827284"/>
    </source>
</evidence>
<dbReference type="Gene3D" id="3.40.50.300">
    <property type="entry name" value="P-loop containing nucleotide triphosphate hydrolases"/>
    <property type="match status" value="1"/>
</dbReference>
<reference evidence="5" key="2">
    <citation type="journal article" date="2022" name="Microbiol. Resour. Announc.">
        <title>Whole-Genome Sequence of Entomortierella parvispora E1425, a Mucoromycotan Fungus Associated with Burkholderiaceae-Related Endosymbiotic Bacteria.</title>
        <authorList>
            <person name="Herlambang A."/>
            <person name="Guo Y."/>
            <person name="Takashima Y."/>
            <person name="Narisawa K."/>
            <person name="Ohta H."/>
            <person name="Nishizawa T."/>
        </authorList>
    </citation>
    <scope>NUCLEOTIDE SEQUENCE</scope>
    <source>
        <strain evidence="5">E1425</strain>
    </source>
</reference>
<sequence>MAADTLTIYCLVSGDPLSTAFPVGAKSSETVGSLKNAVFDAKPKALGRDDNDANDLILWRATIPDDKTVENDRKITVDALVKKTRLDKPRTRLSVLFPESPDENTYIVVERPKGIKRAHTGNIPMPDIKRFKANSTVYKAIRSLVYYADQTDNNQPLVQKILNGDFLQIYGARASGKSSRVIDAMDALSSECECLYVDLQSVNFSSDEAFWPSLCRRLQPYGLPQDFNNSDGFQMAFATTHQRWTKPVVIFLDEFDPLHADSATEICSSVLSALRSIRNDPSRGKGAPQNAISSVVSIGTYGILKLTQSNSALSPFNSSDNLQNRGLSTDQVHALYNEFAVDRDMTIDNEVTEDIFLLSNGHAGLVNICGVALDKYLSSKPHGLHVDMTHWGLIAKGLLVQMESYGTFQQLIKDLAQGSGRMKTALAFYRSRFLGNPREEVVVVHELPNRELARHLVALGVLRTESDDGSGDKFEIASPLVDSLIRHTVIPVAYPNAPKIQPPRVKPDGSLDILEITKTTLRFFDKAFIAQASEMSYKAAHVPVNGAQLQHVPRESVYDSEMTRILRNWLATQNGHEIIGRHHVTSLFCNMVIRAKGKRPVVLEMMATDIQAKVQEHIGRTVNYMRQVGANEGWVIQFTRQENYLNNPYWAADEVLNAGVKMIHIWHNKEFTEVRLSAKWRTLDGRMVTVNDERVI</sequence>
<organism evidence="5 6">
    <name type="scientific">Entomortierella parvispora</name>
    <dbReference type="NCBI Taxonomy" id="205924"/>
    <lineage>
        <taxon>Eukaryota</taxon>
        <taxon>Fungi</taxon>
        <taxon>Fungi incertae sedis</taxon>
        <taxon>Mucoromycota</taxon>
        <taxon>Mortierellomycotina</taxon>
        <taxon>Mortierellomycetes</taxon>
        <taxon>Mortierellales</taxon>
        <taxon>Mortierellaceae</taxon>
        <taxon>Entomortierella</taxon>
    </lineage>
</organism>
<proteinExistence type="predicted"/>
<comment type="caution">
    <text evidence="5">The sequence shown here is derived from an EMBL/GenBank/DDBJ whole genome shotgun (WGS) entry which is preliminary data.</text>
</comment>
<keyword evidence="6" id="KW-1185">Reference proteome</keyword>
<evidence type="ECO:0000259" key="4">
    <source>
        <dbReference type="Pfam" id="PF20147"/>
    </source>
</evidence>
<dbReference type="AlphaFoldDB" id="A0A9P3HAN3"/>
<evidence type="ECO:0000256" key="2">
    <source>
        <dbReference type="ARBA" id="ARBA00004613"/>
    </source>
</evidence>
<evidence type="ECO:0000256" key="1">
    <source>
        <dbReference type="ARBA" id="ARBA00004340"/>
    </source>
</evidence>
<dbReference type="OrthoDB" id="2369467at2759"/>
<accession>A0A9P3HAN3</accession>
<evidence type="ECO:0000313" key="5">
    <source>
        <dbReference type="EMBL" id="GJJ73244.1"/>
    </source>
</evidence>
<dbReference type="SUPFAM" id="SSF52540">
    <property type="entry name" value="P-loop containing nucleoside triphosphate hydrolases"/>
    <property type="match status" value="1"/>
</dbReference>
<dbReference type="GO" id="GO:0005576">
    <property type="term" value="C:extracellular region"/>
    <property type="evidence" value="ECO:0007669"/>
    <property type="project" value="UniProtKB-SubCell"/>
</dbReference>
<evidence type="ECO:0000256" key="3">
    <source>
        <dbReference type="ARBA" id="ARBA00022525"/>
    </source>
</evidence>
<dbReference type="Proteomes" id="UP000827284">
    <property type="component" value="Unassembled WGS sequence"/>
</dbReference>
<keyword evidence="3" id="KW-0964">Secreted</keyword>
<dbReference type="Pfam" id="PF20147">
    <property type="entry name" value="Crinkler"/>
    <property type="match status" value="1"/>
</dbReference>